<evidence type="ECO:0000256" key="1">
    <source>
        <dbReference type="ARBA" id="ARBA00022448"/>
    </source>
</evidence>
<dbReference type="InterPro" id="IPR044034">
    <property type="entry name" value="NAC-like_UBA"/>
</dbReference>
<dbReference type="InterPro" id="IPR009060">
    <property type="entry name" value="UBA-like_sf"/>
</dbReference>
<dbReference type="InterPro" id="IPR002715">
    <property type="entry name" value="Nas_poly-pep-assoc_cplx_dom"/>
</dbReference>
<comment type="similarity">
    <text evidence="4">Belongs to the NAC-alpha family.</text>
</comment>
<dbReference type="CDD" id="cd14359">
    <property type="entry name" value="UBA_AeNAC"/>
    <property type="match status" value="1"/>
</dbReference>
<organism evidence="7 8">
    <name type="scientific">Candidatus Methanomassiliicoccus intestinalis</name>
    <dbReference type="NCBI Taxonomy" id="1406512"/>
    <lineage>
        <taxon>Archaea</taxon>
        <taxon>Methanobacteriati</taxon>
        <taxon>Thermoplasmatota</taxon>
        <taxon>Thermoplasmata</taxon>
        <taxon>Methanomassiliicoccales</taxon>
        <taxon>Methanomassiliicoccaceae</taxon>
        <taxon>Methanomassiliicoccus</taxon>
    </lineage>
</organism>
<dbReference type="Proteomes" id="UP000752814">
    <property type="component" value="Unassembled WGS sequence"/>
</dbReference>
<evidence type="ECO:0000256" key="5">
    <source>
        <dbReference type="NCBIfam" id="TIGR00264"/>
    </source>
</evidence>
<gene>
    <name evidence="4" type="primary">nac</name>
    <name evidence="7" type="ORF">A3207_07345</name>
</gene>
<protein>
    <recommendedName>
        <fullName evidence="4 5">Nascent polypeptide-associated complex protein</fullName>
    </recommendedName>
</protein>
<dbReference type="RefSeq" id="WP_048133807.1">
    <property type="nucleotide sequence ID" value="NZ_CAYAXV010000008.1"/>
</dbReference>
<dbReference type="NCBIfam" id="TIGR00264">
    <property type="entry name" value="archaeal-type nascent polypeptide-associated complex protein"/>
    <property type="match status" value="1"/>
</dbReference>
<comment type="subunit">
    <text evidence="4">Homodimer. Interacts with the ribosome. Binds ribosomal RNA.</text>
</comment>
<evidence type="ECO:0000313" key="8">
    <source>
        <dbReference type="Proteomes" id="UP000752814"/>
    </source>
</evidence>
<evidence type="ECO:0000259" key="6">
    <source>
        <dbReference type="PROSITE" id="PS51151"/>
    </source>
</evidence>
<dbReference type="InterPro" id="IPR038187">
    <property type="entry name" value="NAC_A/B_dom_sf"/>
</dbReference>
<dbReference type="Pfam" id="PF01849">
    <property type="entry name" value="NAC"/>
    <property type="match status" value="1"/>
</dbReference>
<evidence type="ECO:0000256" key="3">
    <source>
        <dbReference type="ARBA" id="ARBA00022927"/>
    </source>
</evidence>
<accession>A0A8J8PE89</accession>
<dbReference type="PROSITE" id="PS51151">
    <property type="entry name" value="NAC_AB"/>
    <property type="match status" value="1"/>
</dbReference>
<dbReference type="GeneID" id="41322816"/>
<dbReference type="SUPFAM" id="SSF46934">
    <property type="entry name" value="UBA-like"/>
    <property type="match status" value="1"/>
</dbReference>
<keyword evidence="2 4" id="KW-0694">RNA-binding</keyword>
<dbReference type="AlphaFoldDB" id="A0A8J8PE89"/>
<dbReference type="Gene3D" id="2.20.70.30">
    <property type="entry name" value="Nascent polypeptide-associated complex domain"/>
    <property type="match status" value="1"/>
</dbReference>
<evidence type="ECO:0000256" key="2">
    <source>
        <dbReference type="ARBA" id="ARBA00022884"/>
    </source>
</evidence>
<dbReference type="SMART" id="SM01407">
    <property type="entry name" value="NAC"/>
    <property type="match status" value="1"/>
</dbReference>
<reference evidence="7" key="1">
    <citation type="submission" date="2016-03" db="EMBL/GenBank/DDBJ databases">
        <authorList>
            <person name="Borrel G."/>
            <person name="Mccann A."/>
            <person name="O'Toole P.W."/>
        </authorList>
    </citation>
    <scope>NUCLEOTIDE SEQUENCE</scope>
    <source>
        <strain evidence="7">183</strain>
    </source>
</reference>
<name>A0A8J8PE89_9ARCH</name>
<evidence type="ECO:0000256" key="4">
    <source>
        <dbReference type="HAMAP-Rule" id="MF_00814"/>
    </source>
</evidence>
<feature type="domain" description="NAC-A/B" evidence="6">
    <location>
        <begin position="4"/>
        <end position="72"/>
    </location>
</feature>
<dbReference type="Gene3D" id="1.10.8.10">
    <property type="entry name" value="DNA helicase RuvA subunit, C-terminal domain"/>
    <property type="match status" value="1"/>
</dbReference>
<dbReference type="GO" id="GO:0003723">
    <property type="term" value="F:RNA binding"/>
    <property type="evidence" value="ECO:0007669"/>
    <property type="project" value="UniProtKB-UniRule"/>
</dbReference>
<sequence length="120" mass="13199">MMRGVNPRQIERAMRQAGIKTKDITDVDEVIIRTKTEEYVITNASVTMMDVKGQKTYQVMGDTEIRARGASQSAAPAEEVIPEEDIQLIMDQTGASREAAVQALKDCDGQPAEAIIKLMS</sequence>
<dbReference type="Pfam" id="PF19026">
    <property type="entry name" value="UBA_HYPK"/>
    <property type="match status" value="1"/>
</dbReference>
<evidence type="ECO:0000313" key="7">
    <source>
        <dbReference type="EMBL" id="TQS84120.1"/>
    </source>
</evidence>
<dbReference type="GO" id="GO:0015031">
    <property type="term" value="P:protein transport"/>
    <property type="evidence" value="ECO:0007669"/>
    <property type="project" value="UniProtKB-UniRule"/>
</dbReference>
<keyword evidence="1 4" id="KW-0813">Transport</keyword>
<dbReference type="InterPro" id="IPR005231">
    <property type="entry name" value="NAC_arc"/>
</dbReference>
<dbReference type="HAMAP" id="MF_00814">
    <property type="entry name" value="NAC_arch"/>
    <property type="match status" value="1"/>
</dbReference>
<comment type="function">
    <text evidence="4">Contacts the emerging nascent chain on the ribosome.</text>
</comment>
<keyword evidence="3 4" id="KW-0653">Protein transport</keyword>
<comment type="caution">
    <text evidence="7">The sequence shown here is derived from an EMBL/GenBank/DDBJ whole genome shotgun (WGS) entry which is preliminary data.</text>
</comment>
<dbReference type="EMBL" id="LVVT01000007">
    <property type="protein sequence ID" value="TQS84120.1"/>
    <property type="molecule type" value="Genomic_DNA"/>
</dbReference>
<proteinExistence type="inferred from homology"/>